<dbReference type="RefSeq" id="WP_135208822.1">
    <property type="nucleotide sequence ID" value="NZ_SPVF01000247.1"/>
</dbReference>
<protein>
    <submittedName>
        <fullName evidence="1">Uncharacterized protein</fullName>
    </submittedName>
</protein>
<dbReference type="AlphaFoldDB" id="A0A4Y9S2J9"/>
<proteinExistence type="predicted"/>
<comment type="caution">
    <text evidence="1">The sequence shown here is derived from an EMBL/GenBank/DDBJ whole genome shotgun (WGS) entry which is preliminary data.</text>
</comment>
<dbReference type="Gene3D" id="1.20.5.170">
    <property type="match status" value="1"/>
</dbReference>
<reference evidence="1 2" key="1">
    <citation type="submission" date="2019-03" db="EMBL/GenBank/DDBJ databases">
        <title>Draft Genome Sequence of Massilia arenosa sp. nov., a Novel Massilia Species Isolated from a Sandy-loam Maize Soil.</title>
        <authorList>
            <person name="Raths R."/>
            <person name="Peta V."/>
            <person name="Bucking H."/>
        </authorList>
    </citation>
    <scope>NUCLEOTIDE SEQUENCE [LARGE SCALE GENOMIC DNA]</scope>
    <source>
        <strain evidence="1 2">MC02</strain>
    </source>
</reference>
<dbReference type="EMBL" id="SPVF01000247">
    <property type="protein sequence ID" value="TFW13738.1"/>
    <property type="molecule type" value="Genomic_DNA"/>
</dbReference>
<name>A0A4Y9S2J9_9BURK</name>
<accession>A0A4Y9S2J9</accession>
<dbReference type="OrthoDB" id="6548186at2"/>
<evidence type="ECO:0000313" key="2">
    <source>
        <dbReference type="Proteomes" id="UP000298438"/>
    </source>
</evidence>
<keyword evidence="2" id="KW-1185">Reference proteome</keyword>
<gene>
    <name evidence="1" type="ORF">E4L96_19175</name>
</gene>
<sequence>MDTNERFDLLDSGMKTLGTRMDKLVTTFQAYSAKTDERLLRLEQDVAVIKSNYATKADVAEMRNSIVLWVVSAFILTQLLPRILDAIGAN</sequence>
<dbReference type="Proteomes" id="UP000298438">
    <property type="component" value="Unassembled WGS sequence"/>
</dbReference>
<organism evidence="1 2">
    <name type="scientific">Zemynaea arenosa</name>
    <dbReference type="NCBI Taxonomy" id="2561931"/>
    <lineage>
        <taxon>Bacteria</taxon>
        <taxon>Pseudomonadati</taxon>
        <taxon>Pseudomonadota</taxon>
        <taxon>Betaproteobacteria</taxon>
        <taxon>Burkholderiales</taxon>
        <taxon>Oxalobacteraceae</taxon>
        <taxon>Telluria group</taxon>
        <taxon>Zemynaea</taxon>
    </lineage>
</organism>
<evidence type="ECO:0000313" key="1">
    <source>
        <dbReference type="EMBL" id="TFW13738.1"/>
    </source>
</evidence>